<dbReference type="EMBL" id="VIFM01000159">
    <property type="protein sequence ID" value="TQF12015.1"/>
    <property type="molecule type" value="Genomic_DNA"/>
</dbReference>
<dbReference type="AlphaFoldDB" id="A0A540WSL3"/>
<dbReference type="RefSeq" id="WP_141646258.1">
    <property type="nucleotide sequence ID" value="NZ_VIFM01000159.1"/>
</dbReference>
<name>A0A540WSL3_9BACT</name>
<evidence type="ECO:0000313" key="2">
    <source>
        <dbReference type="Proteomes" id="UP000315369"/>
    </source>
</evidence>
<dbReference type="Proteomes" id="UP000315369">
    <property type="component" value="Unassembled WGS sequence"/>
</dbReference>
<proteinExistence type="predicted"/>
<accession>A0A540WSL3</accession>
<keyword evidence="2" id="KW-1185">Reference proteome</keyword>
<gene>
    <name evidence="1" type="ORF">FJV41_31300</name>
</gene>
<organism evidence="1 2">
    <name type="scientific">Myxococcus llanfairpwllgwyngyllgogerychwyrndrobwllllantysiliogogogochensis</name>
    <dbReference type="NCBI Taxonomy" id="2590453"/>
    <lineage>
        <taxon>Bacteria</taxon>
        <taxon>Pseudomonadati</taxon>
        <taxon>Myxococcota</taxon>
        <taxon>Myxococcia</taxon>
        <taxon>Myxococcales</taxon>
        <taxon>Cystobacterineae</taxon>
        <taxon>Myxococcaceae</taxon>
        <taxon>Myxococcus</taxon>
    </lineage>
</organism>
<sequence length="105" mass="11837">MSLCLRPGTVPDWTDAGATPVRVRDFAAFRTREGRVLLLARVVTLIPIAFSLAAKDWHVAAAQALAARVVCTLVGELHLRWTWVRIYRGRSFQLVRDDWTPPARL</sequence>
<reference evidence="1 2" key="1">
    <citation type="submission" date="2019-06" db="EMBL/GenBank/DDBJ databases">
        <authorList>
            <person name="Livingstone P."/>
            <person name="Whitworth D."/>
        </authorList>
    </citation>
    <scope>NUCLEOTIDE SEQUENCE [LARGE SCALE GENOMIC DNA]</scope>
    <source>
        <strain evidence="1 2">AM401</strain>
    </source>
</reference>
<protein>
    <submittedName>
        <fullName evidence="1">Uncharacterized protein</fullName>
    </submittedName>
</protein>
<evidence type="ECO:0000313" key="1">
    <source>
        <dbReference type="EMBL" id="TQF12015.1"/>
    </source>
</evidence>
<comment type="caution">
    <text evidence="1">The sequence shown here is derived from an EMBL/GenBank/DDBJ whole genome shotgun (WGS) entry which is preliminary data.</text>
</comment>